<dbReference type="InterPro" id="IPR016024">
    <property type="entry name" value="ARM-type_fold"/>
</dbReference>
<dbReference type="InterPro" id="IPR024931">
    <property type="entry name" value="Importin_alpha"/>
</dbReference>
<evidence type="ECO:0000256" key="5">
    <source>
        <dbReference type="PROSITE-ProRule" id="PRU00259"/>
    </source>
</evidence>
<keyword evidence="3" id="KW-0677">Repeat</keyword>
<gene>
    <name evidence="8" type="ORF">KR093_003411</name>
</gene>
<dbReference type="InterPro" id="IPR000225">
    <property type="entry name" value="Armadillo"/>
</dbReference>
<dbReference type="GO" id="GO:0005737">
    <property type="term" value="C:cytoplasm"/>
    <property type="evidence" value="ECO:0007669"/>
    <property type="project" value="InterPro"/>
</dbReference>
<feature type="repeat" description="ARM" evidence="5">
    <location>
        <begin position="149"/>
        <end position="191"/>
    </location>
</feature>
<feature type="domain" description="IBB" evidence="7">
    <location>
        <begin position="1"/>
        <end position="55"/>
    </location>
</feature>
<keyword evidence="4" id="KW-0653">Protein transport</keyword>
<dbReference type="EMBL" id="JAJJHW010002585">
    <property type="protein sequence ID" value="KAH8370424.1"/>
    <property type="molecule type" value="Genomic_DNA"/>
</dbReference>
<feature type="repeat" description="ARM" evidence="5">
    <location>
        <begin position="106"/>
        <end position="149"/>
    </location>
</feature>
<keyword evidence="2 6" id="KW-0813">Transport</keyword>
<dbReference type="GO" id="GO:0061608">
    <property type="term" value="F:nuclear import signal receptor activity"/>
    <property type="evidence" value="ECO:0007669"/>
    <property type="project" value="InterPro"/>
</dbReference>
<reference evidence="8" key="1">
    <citation type="journal article" date="2021" name="Mol. Ecol. Resour.">
        <title>Phylogenomic analyses of the genus Drosophila reveals genomic signals of climate adaptation.</title>
        <authorList>
            <person name="Li F."/>
            <person name="Rane R.V."/>
            <person name="Luria V."/>
            <person name="Xiong Z."/>
            <person name="Chen J."/>
            <person name="Li Z."/>
            <person name="Catullo R.A."/>
            <person name="Griffin P.C."/>
            <person name="Schiffer M."/>
            <person name="Pearce S."/>
            <person name="Lee S.F."/>
            <person name="McElroy K."/>
            <person name="Stocker A."/>
            <person name="Shirriffs J."/>
            <person name="Cockerell F."/>
            <person name="Coppin C."/>
            <person name="Sgro C.M."/>
            <person name="Karger A."/>
            <person name="Cain J.W."/>
            <person name="Weber J.A."/>
            <person name="Santpere G."/>
            <person name="Kirschner M.W."/>
            <person name="Hoffmann A.A."/>
            <person name="Oakeshott J.G."/>
            <person name="Zhang G."/>
        </authorList>
    </citation>
    <scope>NUCLEOTIDE SEQUENCE</scope>
    <source>
        <strain evidence="8">BGI-SZ-2011g</strain>
    </source>
</reference>
<evidence type="ECO:0000256" key="4">
    <source>
        <dbReference type="ARBA" id="ARBA00022927"/>
    </source>
</evidence>
<dbReference type="PIRSF" id="PIRSF005673">
    <property type="entry name" value="Importin_alpha"/>
    <property type="match status" value="1"/>
</dbReference>
<dbReference type="GO" id="GO:0006606">
    <property type="term" value="P:protein import into nucleus"/>
    <property type="evidence" value="ECO:0007669"/>
    <property type="project" value="InterPro"/>
</dbReference>
<dbReference type="InterPro" id="IPR036975">
    <property type="entry name" value="Importin-a_IBB_sf"/>
</dbReference>
<dbReference type="Proteomes" id="UP001200034">
    <property type="component" value="Unassembled WGS sequence"/>
</dbReference>
<name>A0AAD4K0X4_9MUSC</name>
<dbReference type="Pfam" id="PF00514">
    <property type="entry name" value="Arm"/>
    <property type="match status" value="5"/>
</dbReference>
<evidence type="ECO:0000256" key="2">
    <source>
        <dbReference type="ARBA" id="ARBA00022448"/>
    </source>
</evidence>
<dbReference type="InterPro" id="IPR002652">
    <property type="entry name" value="Importin-a_IBB"/>
</dbReference>
<proteinExistence type="inferred from homology"/>
<dbReference type="InterPro" id="IPR011989">
    <property type="entry name" value="ARM-like"/>
</dbReference>
<feature type="non-terminal residue" evidence="8">
    <location>
        <position position="1"/>
    </location>
</feature>
<dbReference type="Pfam" id="PF16186">
    <property type="entry name" value="Arm_3"/>
    <property type="match status" value="1"/>
</dbReference>
<dbReference type="AlphaFoldDB" id="A0AAD4K0X4"/>
<keyword evidence="9" id="KW-1185">Reference proteome</keyword>
<accession>A0AAD4K0X4</accession>
<dbReference type="InterPro" id="IPR032413">
    <property type="entry name" value="Arm_3"/>
</dbReference>
<evidence type="ECO:0000313" key="9">
    <source>
        <dbReference type="Proteomes" id="UP001200034"/>
    </source>
</evidence>
<dbReference type="GO" id="GO:0009653">
    <property type="term" value="P:anatomical structure morphogenesis"/>
    <property type="evidence" value="ECO:0007669"/>
    <property type="project" value="UniProtKB-ARBA"/>
</dbReference>
<evidence type="ECO:0000259" key="7">
    <source>
        <dbReference type="PROSITE" id="PS51214"/>
    </source>
</evidence>
<dbReference type="SUPFAM" id="SSF48371">
    <property type="entry name" value="ARM repeat"/>
    <property type="match status" value="1"/>
</dbReference>
<evidence type="ECO:0000256" key="6">
    <source>
        <dbReference type="PROSITE-ProRule" id="PRU00561"/>
    </source>
</evidence>
<evidence type="ECO:0000256" key="3">
    <source>
        <dbReference type="ARBA" id="ARBA00022737"/>
    </source>
</evidence>
<sequence length="508" mass="56090">FHSCKMNRLPIFKNRGKDLDDMRRRRGETTIELRKNKREASLMKRRIVQQQLAENDEPLPNSLNAHQLALAAADASNPREQLAAVKMARELVTLDKPPIKTLIRSGMVESLVACLDPKYPPNLQLEATWALTNIASGTSEETERVTAAGAVPLLVNLLSSADQSVAEQAVWALGNVVGDGPQQRDYVLDHGVIKPFLALMTSTNISHKFLSNIAWVIGNMARKAEPLMADQAVLDLMPGIKVMLEHTNTNVVADTVSCINAMCMCGNDRIQVVLDSGVVPKVVSLLESHSLAVLLACVNAVGNIVNGNDEQTQCVLDCNALTYFPALLLHPNMQLRRESLWFLSNITAGTESQVQEVLDSGLMSLIIESMWNGDFQTQREAAWTIANACNRGTAQQVIDIINDRVIPPLCNLLPSHDSALVRTVLEALKNMLDMSAPNELEVAIMIEECGGLEKIEQLQNHENGEIYMLAFQIIEEYFADDEDTESINLTEFKFEPHMGNPPGSPFNF</sequence>
<evidence type="ECO:0000313" key="8">
    <source>
        <dbReference type="EMBL" id="KAH8370424.1"/>
    </source>
</evidence>
<dbReference type="PROSITE" id="PS50176">
    <property type="entry name" value="ARM_REPEAT"/>
    <property type="match status" value="2"/>
</dbReference>
<dbReference type="PROSITE" id="PS51214">
    <property type="entry name" value="IBB"/>
    <property type="match status" value="1"/>
</dbReference>
<dbReference type="Gene3D" id="1.20.5.690">
    <property type="entry name" value="Importin-alpha, importin-beta-binding domain"/>
    <property type="match status" value="1"/>
</dbReference>
<protein>
    <recommendedName>
        <fullName evidence="7">IBB domain-containing protein</fullName>
    </recommendedName>
</protein>
<dbReference type="PANTHER" id="PTHR23316">
    <property type="entry name" value="IMPORTIN ALPHA"/>
    <property type="match status" value="1"/>
</dbReference>
<dbReference type="Pfam" id="PF01749">
    <property type="entry name" value="IBB"/>
    <property type="match status" value="1"/>
</dbReference>
<comment type="caution">
    <text evidence="8">The sequence shown here is derived from an EMBL/GenBank/DDBJ whole genome shotgun (WGS) entry which is preliminary data.</text>
</comment>
<evidence type="ECO:0000256" key="1">
    <source>
        <dbReference type="ARBA" id="ARBA00010394"/>
    </source>
</evidence>
<comment type="similarity">
    <text evidence="1">Belongs to the importin alpha family.</text>
</comment>
<dbReference type="Gene3D" id="1.25.10.10">
    <property type="entry name" value="Leucine-rich Repeat Variant"/>
    <property type="match status" value="1"/>
</dbReference>
<organism evidence="8 9">
    <name type="scientific">Drosophila rubida</name>
    <dbReference type="NCBI Taxonomy" id="30044"/>
    <lineage>
        <taxon>Eukaryota</taxon>
        <taxon>Metazoa</taxon>
        <taxon>Ecdysozoa</taxon>
        <taxon>Arthropoda</taxon>
        <taxon>Hexapoda</taxon>
        <taxon>Insecta</taxon>
        <taxon>Pterygota</taxon>
        <taxon>Neoptera</taxon>
        <taxon>Endopterygota</taxon>
        <taxon>Diptera</taxon>
        <taxon>Brachycera</taxon>
        <taxon>Muscomorpha</taxon>
        <taxon>Ephydroidea</taxon>
        <taxon>Drosophilidae</taxon>
        <taxon>Drosophila</taxon>
    </lineage>
</organism>
<dbReference type="SMART" id="SM00185">
    <property type="entry name" value="ARM"/>
    <property type="match status" value="7"/>
</dbReference>